<dbReference type="InterPro" id="IPR000210">
    <property type="entry name" value="BTB/POZ_dom"/>
</dbReference>
<evidence type="ECO:0000313" key="4">
    <source>
        <dbReference type="Proteomes" id="UP000479710"/>
    </source>
</evidence>
<dbReference type="Gene3D" id="3.30.710.10">
    <property type="entry name" value="Potassium Channel Kv1.1, Chain A"/>
    <property type="match status" value="1"/>
</dbReference>
<protein>
    <recommendedName>
        <fullName evidence="2">BTB domain-containing protein</fullName>
    </recommendedName>
</protein>
<comment type="caution">
    <text evidence="3">The sequence shown here is derived from an EMBL/GenBank/DDBJ whole genome shotgun (WGS) entry which is preliminary data.</text>
</comment>
<sequence length="77" mass="8127">MTKHNALPPSPADVRVITSDGCSIGAHSSVLASASPVLERMIERAPRGRNAGCVIRIPGASTDAVVVFLRFLYAPVR</sequence>
<evidence type="ECO:0000259" key="2">
    <source>
        <dbReference type="PROSITE" id="PS50097"/>
    </source>
</evidence>
<dbReference type="InterPro" id="IPR044513">
    <property type="entry name" value="BT1/2/3/4/5"/>
</dbReference>
<feature type="domain" description="BTB" evidence="2">
    <location>
        <begin position="12"/>
        <end position="73"/>
    </location>
</feature>
<dbReference type="PROSITE" id="PS50097">
    <property type="entry name" value="BTB"/>
    <property type="match status" value="1"/>
</dbReference>
<gene>
    <name evidence="3" type="ORF">E2562_021430</name>
</gene>
<dbReference type="AlphaFoldDB" id="A0A6G1EXQ3"/>
<dbReference type="PANTHER" id="PTHR46287:SF5">
    <property type="entry name" value="OS02G0596700 PROTEIN"/>
    <property type="match status" value="1"/>
</dbReference>
<evidence type="ECO:0000313" key="3">
    <source>
        <dbReference type="EMBL" id="KAF0929417.1"/>
    </source>
</evidence>
<keyword evidence="4" id="KW-1185">Reference proteome</keyword>
<dbReference type="EMBL" id="SPHZ02000002">
    <property type="protein sequence ID" value="KAF0929417.1"/>
    <property type="molecule type" value="Genomic_DNA"/>
</dbReference>
<reference evidence="3 4" key="1">
    <citation type="submission" date="2019-11" db="EMBL/GenBank/DDBJ databases">
        <title>Whole genome sequence of Oryza granulata.</title>
        <authorList>
            <person name="Li W."/>
        </authorList>
    </citation>
    <scope>NUCLEOTIDE SEQUENCE [LARGE SCALE GENOMIC DNA]</scope>
    <source>
        <strain evidence="4">cv. Menghai</strain>
        <tissue evidence="3">Leaf</tissue>
    </source>
</reference>
<accession>A0A6G1EXQ3</accession>
<name>A0A6G1EXQ3_9ORYZ</name>
<proteinExistence type="predicted"/>
<dbReference type="GO" id="GO:0005634">
    <property type="term" value="C:nucleus"/>
    <property type="evidence" value="ECO:0007669"/>
    <property type="project" value="TreeGrafter"/>
</dbReference>
<organism evidence="3 4">
    <name type="scientific">Oryza meyeriana var. granulata</name>
    <dbReference type="NCBI Taxonomy" id="110450"/>
    <lineage>
        <taxon>Eukaryota</taxon>
        <taxon>Viridiplantae</taxon>
        <taxon>Streptophyta</taxon>
        <taxon>Embryophyta</taxon>
        <taxon>Tracheophyta</taxon>
        <taxon>Spermatophyta</taxon>
        <taxon>Magnoliopsida</taxon>
        <taxon>Liliopsida</taxon>
        <taxon>Poales</taxon>
        <taxon>Poaceae</taxon>
        <taxon>BOP clade</taxon>
        <taxon>Oryzoideae</taxon>
        <taxon>Oryzeae</taxon>
        <taxon>Oryzinae</taxon>
        <taxon>Oryza</taxon>
        <taxon>Oryza meyeriana</taxon>
    </lineage>
</organism>
<evidence type="ECO:0000256" key="1">
    <source>
        <dbReference type="ARBA" id="ARBA00004906"/>
    </source>
</evidence>
<dbReference type="InterPro" id="IPR011333">
    <property type="entry name" value="SKP1/BTB/POZ_sf"/>
</dbReference>
<comment type="pathway">
    <text evidence="1">Protein modification; protein ubiquitination.</text>
</comment>
<dbReference type="Proteomes" id="UP000479710">
    <property type="component" value="Unassembled WGS sequence"/>
</dbReference>
<dbReference type="SUPFAM" id="SSF54695">
    <property type="entry name" value="POZ domain"/>
    <property type="match status" value="1"/>
</dbReference>
<dbReference type="Pfam" id="PF00651">
    <property type="entry name" value="BTB"/>
    <property type="match status" value="1"/>
</dbReference>
<dbReference type="PANTHER" id="PTHR46287">
    <property type="entry name" value="BTB/POZ AND TAZ DOMAIN-CONTAINING PROTEIN 3-RELATED"/>
    <property type="match status" value="1"/>
</dbReference>
<dbReference type="OrthoDB" id="6359816at2759"/>
<dbReference type="GO" id="GO:0006355">
    <property type="term" value="P:regulation of DNA-templated transcription"/>
    <property type="evidence" value="ECO:0007669"/>
    <property type="project" value="UniProtKB-ARBA"/>
</dbReference>